<dbReference type="Proteomes" id="UP000245375">
    <property type="component" value="Unassembled WGS sequence"/>
</dbReference>
<organism evidence="3 4">
    <name type="scientific">Algibacter marinivivus</name>
    <dbReference type="NCBI Taxonomy" id="2100723"/>
    <lineage>
        <taxon>Bacteria</taxon>
        <taxon>Pseudomonadati</taxon>
        <taxon>Bacteroidota</taxon>
        <taxon>Flavobacteriia</taxon>
        <taxon>Flavobacteriales</taxon>
        <taxon>Flavobacteriaceae</taxon>
        <taxon>Algibacter</taxon>
    </lineage>
</organism>
<dbReference type="AlphaFoldDB" id="A0A2U2X9Q8"/>
<dbReference type="EMBL" id="QFRI01000001">
    <property type="protein sequence ID" value="PWH84483.1"/>
    <property type="molecule type" value="Genomic_DNA"/>
</dbReference>
<evidence type="ECO:0000313" key="3">
    <source>
        <dbReference type="EMBL" id="PWH84483.1"/>
    </source>
</evidence>
<keyword evidence="1" id="KW-0812">Transmembrane</keyword>
<comment type="caution">
    <text evidence="3">The sequence shown here is derived from an EMBL/GenBank/DDBJ whole genome shotgun (WGS) entry which is preliminary data.</text>
</comment>
<evidence type="ECO:0000313" key="4">
    <source>
        <dbReference type="Proteomes" id="UP000245375"/>
    </source>
</evidence>
<proteinExistence type="predicted"/>
<gene>
    <name evidence="3" type="ORF">DIS18_08160</name>
</gene>
<evidence type="ECO:0000259" key="2">
    <source>
        <dbReference type="Pfam" id="PF04536"/>
    </source>
</evidence>
<dbReference type="Pfam" id="PF04536">
    <property type="entry name" value="TPM_phosphatase"/>
    <property type="match status" value="1"/>
</dbReference>
<feature type="transmembrane region" description="Helical" evidence="1">
    <location>
        <begin position="191"/>
        <end position="211"/>
    </location>
</feature>
<dbReference type="PANTHER" id="PTHR30373">
    <property type="entry name" value="UPF0603 PROTEIN YGCG"/>
    <property type="match status" value="1"/>
</dbReference>
<dbReference type="InterPro" id="IPR007621">
    <property type="entry name" value="TPM_dom"/>
</dbReference>
<dbReference type="Gene3D" id="3.10.310.50">
    <property type="match status" value="1"/>
</dbReference>
<protein>
    <submittedName>
        <fullName evidence="3">Methanol dehydrogenase</fullName>
    </submittedName>
</protein>
<dbReference type="OrthoDB" id="9810918at2"/>
<feature type="domain" description="TPM" evidence="2">
    <location>
        <begin position="51"/>
        <end position="174"/>
    </location>
</feature>
<reference evidence="4" key="1">
    <citation type="submission" date="2018-05" db="EMBL/GenBank/DDBJ databases">
        <title>Algibacter marinivivus sp. nov., isolated from sample around a algae.</title>
        <authorList>
            <person name="Lu D."/>
        </authorList>
    </citation>
    <scope>NUCLEOTIDE SEQUENCE [LARGE SCALE GENOMIC DNA]</scope>
    <source>
        <strain evidence="4">ZY111</strain>
    </source>
</reference>
<accession>A0A2U2X9Q8</accession>
<sequence>MPNHSVFSIKSWYNVKNNIILALLFTLFSLSFSFAQYDIPEKPTKANPDAVYDYINLLSSSQKNNLERKLVKYSDTTSTQIVVAIINSTNGENINYLGAKWGQKWGIGQEKEDNGILILLAKGDRRIAINTGYGVEHLLTDAMSKRIIERDIIPYFKQNDYPGGLNRGADAIFEVMNGEYKGTRQSNQSDFPIGLIFILIFIFIIILISISKNRRGGGGNRGNRSSGSDLLEAIILSNMGRGSYRRGSSGWGGSSGGGGWSSGGGGGFGGGFGGGGFGGGGASGGW</sequence>
<dbReference type="RefSeq" id="WP_109352488.1">
    <property type="nucleotide sequence ID" value="NZ_QFRI01000001.1"/>
</dbReference>
<keyword evidence="1" id="KW-0472">Membrane</keyword>
<keyword evidence="4" id="KW-1185">Reference proteome</keyword>
<evidence type="ECO:0000256" key="1">
    <source>
        <dbReference type="SAM" id="Phobius"/>
    </source>
</evidence>
<reference evidence="3 4" key="2">
    <citation type="submission" date="2018-05" db="EMBL/GenBank/DDBJ databases">
        <title>Algibacter marinivivus sp. nov., isolated from sample around a algae.</title>
        <authorList>
            <person name="Zhong X."/>
        </authorList>
    </citation>
    <scope>NUCLEOTIDE SEQUENCE [LARGE SCALE GENOMIC DNA]</scope>
    <source>
        <strain evidence="3 4">ZY111</strain>
    </source>
</reference>
<name>A0A2U2X9Q8_9FLAO</name>
<dbReference type="PANTHER" id="PTHR30373:SF2">
    <property type="entry name" value="UPF0603 PROTEIN YGCG"/>
    <property type="match status" value="1"/>
</dbReference>
<keyword evidence="1" id="KW-1133">Transmembrane helix</keyword>